<organism evidence="1">
    <name type="scientific">marine metagenome</name>
    <dbReference type="NCBI Taxonomy" id="408172"/>
    <lineage>
        <taxon>unclassified sequences</taxon>
        <taxon>metagenomes</taxon>
        <taxon>ecological metagenomes</taxon>
    </lineage>
</organism>
<dbReference type="Pfam" id="PF07432">
    <property type="entry name" value="Hc1"/>
    <property type="match status" value="1"/>
</dbReference>
<dbReference type="EMBL" id="UINC01008104">
    <property type="protein sequence ID" value="SVA36520.1"/>
    <property type="molecule type" value="Genomic_DNA"/>
</dbReference>
<reference evidence="1" key="1">
    <citation type="submission" date="2018-05" db="EMBL/GenBank/DDBJ databases">
        <authorList>
            <person name="Lanie J.A."/>
            <person name="Ng W.-L."/>
            <person name="Kazmierczak K.M."/>
            <person name="Andrzejewski T.M."/>
            <person name="Davidsen T.M."/>
            <person name="Wayne K.J."/>
            <person name="Tettelin H."/>
            <person name="Glass J.I."/>
            <person name="Rusch D."/>
            <person name="Podicherti R."/>
            <person name="Tsui H.-C.T."/>
            <person name="Winkler M.E."/>
        </authorList>
    </citation>
    <scope>NUCLEOTIDE SEQUENCE</scope>
</reference>
<proteinExistence type="predicted"/>
<protein>
    <submittedName>
        <fullName evidence="1">Uncharacterized protein</fullName>
    </submittedName>
</protein>
<name>A0A381V891_9ZZZZ</name>
<gene>
    <name evidence="1" type="ORF">METZ01_LOCUS89374</name>
</gene>
<sequence>MTHDEIVSAYENYLAENASFETKNIKASAARARKALGNLAKLAKVRRAEIQERKINM</sequence>
<dbReference type="AlphaFoldDB" id="A0A381V891"/>
<dbReference type="GO" id="GO:0003677">
    <property type="term" value="F:DNA binding"/>
    <property type="evidence" value="ECO:0007669"/>
    <property type="project" value="InterPro"/>
</dbReference>
<accession>A0A381V891</accession>
<dbReference type="InterPro" id="IPR010886">
    <property type="entry name" value="Hc1"/>
</dbReference>
<evidence type="ECO:0000313" key="1">
    <source>
        <dbReference type="EMBL" id="SVA36520.1"/>
    </source>
</evidence>
<dbReference type="GO" id="GO:0030527">
    <property type="term" value="F:structural constituent of chromatin"/>
    <property type="evidence" value="ECO:0007669"/>
    <property type="project" value="InterPro"/>
</dbReference>